<protein>
    <submittedName>
        <fullName evidence="4">Uncharacterized protein</fullName>
    </submittedName>
</protein>
<keyword evidence="2" id="KW-1003">Cell membrane</keyword>
<reference evidence="5" key="1">
    <citation type="submission" date="2017-11" db="EMBL/GenBank/DDBJ databases">
        <authorList>
            <person name="Chan K.G."/>
            <person name="Lee L.S."/>
        </authorList>
    </citation>
    <scope>NUCLEOTIDE SEQUENCE [LARGE SCALE GENOMIC DNA]</scope>
    <source>
        <strain evidence="5">DSM 100970</strain>
    </source>
</reference>
<dbReference type="Proteomes" id="UP000236655">
    <property type="component" value="Chromosome"/>
</dbReference>
<proteinExistence type="predicted"/>
<keyword evidence="3" id="KW-0812">Transmembrane</keyword>
<evidence type="ECO:0000313" key="4">
    <source>
        <dbReference type="EMBL" id="AUR51957.1"/>
    </source>
</evidence>
<dbReference type="PANTHER" id="PTHR43702:SF3">
    <property type="entry name" value="PROTEIN TSGA"/>
    <property type="match status" value="1"/>
</dbReference>
<dbReference type="RefSeq" id="WP_102951253.1">
    <property type="nucleotide sequence ID" value="NZ_CP024847.1"/>
</dbReference>
<dbReference type="GO" id="GO:0005886">
    <property type="term" value="C:plasma membrane"/>
    <property type="evidence" value="ECO:0007669"/>
    <property type="project" value="UniProtKB-SubCell"/>
</dbReference>
<evidence type="ECO:0000256" key="3">
    <source>
        <dbReference type="SAM" id="Phobius"/>
    </source>
</evidence>
<dbReference type="InterPro" id="IPR050375">
    <property type="entry name" value="MFS_TsgA-like"/>
</dbReference>
<name>A0A2I7N653_9NEIS</name>
<accession>A0A2I7N653</accession>
<dbReference type="PANTHER" id="PTHR43702">
    <property type="entry name" value="L-FUCOSE-PROTON SYMPORTER"/>
    <property type="match status" value="1"/>
</dbReference>
<evidence type="ECO:0000256" key="2">
    <source>
        <dbReference type="ARBA" id="ARBA00022475"/>
    </source>
</evidence>
<organism evidence="4 5">
    <name type="scientific">Aquella oligotrophica</name>
    <dbReference type="NCBI Taxonomy" id="2067065"/>
    <lineage>
        <taxon>Bacteria</taxon>
        <taxon>Pseudomonadati</taxon>
        <taxon>Pseudomonadota</taxon>
        <taxon>Betaproteobacteria</taxon>
        <taxon>Neisseriales</taxon>
        <taxon>Neisseriaceae</taxon>
        <taxon>Aquella</taxon>
    </lineage>
</organism>
<dbReference type="EMBL" id="CP024847">
    <property type="protein sequence ID" value="AUR51957.1"/>
    <property type="molecule type" value="Genomic_DNA"/>
</dbReference>
<feature type="transmembrane region" description="Helical" evidence="3">
    <location>
        <begin position="157"/>
        <end position="175"/>
    </location>
</feature>
<sequence>MIGRFLGSIALGKLANTSKLLLMIVVSAALTAFLMYSIGSAEAQLTYYAIFQVVAIILFLVCKSSPRLNLVLFSIVNIANLIVAIMLHNTMFAAWAILSIGIFNSVMWPNIFDLGIAKLGQYKEQGASLLVMMILGGALLPVIQGKIADVGNIVDSYWVPVVGYVYILLYGLFYSQREIKWIK</sequence>
<dbReference type="InterPro" id="IPR036259">
    <property type="entry name" value="MFS_trans_sf"/>
</dbReference>
<feature type="transmembrane region" description="Helical" evidence="3">
    <location>
        <begin position="93"/>
        <end position="114"/>
    </location>
</feature>
<feature type="transmembrane region" description="Helical" evidence="3">
    <location>
        <begin position="20"/>
        <end position="39"/>
    </location>
</feature>
<feature type="transmembrane region" description="Helical" evidence="3">
    <location>
        <begin position="68"/>
        <end position="87"/>
    </location>
</feature>
<evidence type="ECO:0000256" key="1">
    <source>
        <dbReference type="ARBA" id="ARBA00004429"/>
    </source>
</evidence>
<keyword evidence="3" id="KW-0472">Membrane</keyword>
<dbReference type="AlphaFoldDB" id="A0A2I7N653"/>
<feature type="transmembrane region" description="Helical" evidence="3">
    <location>
        <begin position="126"/>
        <end position="145"/>
    </location>
</feature>
<dbReference type="SUPFAM" id="SSF103473">
    <property type="entry name" value="MFS general substrate transporter"/>
    <property type="match status" value="1"/>
</dbReference>
<dbReference type="KEGG" id="nba:CUN60_06485"/>
<gene>
    <name evidence="4" type="ORF">CUN60_06485</name>
</gene>
<dbReference type="OrthoDB" id="9795150at2"/>
<keyword evidence="3" id="KW-1133">Transmembrane helix</keyword>
<evidence type="ECO:0000313" key="5">
    <source>
        <dbReference type="Proteomes" id="UP000236655"/>
    </source>
</evidence>
<feature type="transmembrane region" description="Helical" evidence="3">
    <location>
        <begin position="45"/>
        <end position="61"/>
    </location>
</feature>
<dbReference type="Gene3D" id="1.20.1250.20">
    <property type="entry name" value="MFS general substrate transporter like domains"/>
    <property type="match status" value="1"/>
</dbReference>
<comment type="subcellular location">
    <subcellularLocation>
        <location evidence="1">Cell inner membrane</location>
        <topology evidence="1">Multi-pass membrane protein</topology>
    </subcellularLocation>
</comment>
<keyword evidence="5" id="KW-1185">Reference proteome</keyword>